<dbReference type="Pfam" id="PF01301">
    <property type="entry name" value="Glyco_hydro_35"/>
    <property type="match status" value="1"/>
</dbReference>
<evidence type="ECO:0000256" key="1">
    <source>
        <dbReference type="SAM" id="SignalP"/>
    </source>
</evidence>
<accession>A0ABY4FCS7</accession>
<proteinExistence type="predicted"/>
<sequence length="83" mass="9622">MWKLLLGLLLLGISSQLWAQSVTHAFELGDDNFLLDGKPFQMISGEMHYLRVPRQAWGQRLRMAKAATTWWCWNCRGLGKRNC</sequence>
<evidence type="ECO:0000313" key="4">
    <source>
        <dbReference type="Proteomes" id="UP000831785"/>
    </source>
</evidence>
<feature type="domain" description="Glycoside hydrolase 35 catalytic" evidence="2">
    <location>
        <begin position="32"/>
        <end position="67"/>
    </location>
</feature>
<dbReference type="InterPro" id="IPR017853">
    <property type="entry name" value="GH"/>
</dbReference>
<keyword evidence="1" id="KW-0732">Signal</keyword>
<name>A0ABY4FCS7_9BACT</name>
<reference evidence="3 4" key="1">
    <citation type="submission" date="2022-04" db="EMBL/GenBank/DDBJ databases">
        <title>Hymenobacter sp. isolated from the air.</title>
        <authorList>
            <person name="Won M."/>
            <person name="Lee C.-M."/>
            <person name="Woen H.-Y."/>
            <person name="Kwon S.-W."/>
        </authorList>
    </citation>
    <scope>NUCLEOTIDE SEQUENCE [LARGE SCALE GENOMIC DNA]</scope>
    <source>
        <strain evidence="4">5116 S-27</strain>
    </source>
</reference>
<dbReference type="RefSeq" id="WP_244719556.1">
    <property type="nucleotide sequence ID" value="NZ_CP095049.1"/>
</dbReference>
<feature type="signal peptide" evidence="1">
    <location>
        <begin position="1"/>
        <end position="19"/>
    </location>
</feature>
<gene>
    <name evidence="3" type="ORF">MUN80_03200</name>
</gene>
<evidence type="ECO:0000259" key="2">
    <source>
        <dbReference type="Pfam" id="PF01301"/>
    </source>
</evidence>
<evidence type="ECO:0000313" key="3">
    <source>
        <dbReference type="EMBL" id="UOQ53774.1"/>
    </source>
</evidence>
<dbReference type="SUPFAM" id="SSF51445">
    <property type="entry name" value="(Trans)glycosidases"/>
    <property type="match status" value="1"/>
</dbReference>
<dbReference type="Proteomes" id="UP000831785">
    <property type="component" value="Chromosome"/>
</dbReference>
<dbReference type="InterPro" id="IPR031330">
    <property type="entry name" value="Gly_Hdrlase_35_cat"/>
</dbReference>
<organism evidence="3 4">
    <name type="scientific">Hymenobacter cellulosivorans</name>
    <dbReference type="NCBI Taxonomy" id="2932249"/>
    <lineage>
        <taxon>Bacteria</taxon>
        <taxon>Pseudomonadati</taxon>
        <taxon>Bacteroidota</taxon>
        <taxon>Cytophagia</taxon>
        <taxon>Cytophagales</taxon>
        <taxon>Hymenobacteraceae</taxon>
        <taxon>Hymenobacter</taxon>
    </lineage>
</organism>
<dbReference type="EMBL" id="CP095049">
    <property type="protein sequence ID" value="UOQ53774.1"/>
    <property type="molecule type" value="Genomic_DNA"/>
</dbReference>
<protein>
    <submittedName>
        <fullName evidence="3">Beta-galactosidase</fullName>
    </submittedName>
</protein>
<dbReference type="Gene3D" id="3.20.20.80">
    <property type="entry name" value="Glycosidases"/>
    <property type="match status" value="1"/>
</dbReference>
<keyword evidence="4" id="KW-1185">Reference proteome</keyword>
<feature type="chain" id="PRO_5046368018" evidence="1">
    <location>
        <begin position="20"/>
        <end position="83"/>
    </location>
</feature>